<dbReference type="Gene3D" id="2.120.10.30">
    <property type="entry name" value="TolB, C-terminal domain"/>
    <property type="match status" value="2"/>
</dbReference>
<dbReference type="InterPro" id="IPR001258">
    <property type="entry name" value="NHL_repeat"/>
</dbReference>
<feature type="chain" id="PRO_5032318724" description="SMP-30/Gluconolactonase/LRE-like region domain-containing protein" evidence="2">
    <location>
        <begin position="22"/>
        <end position="322"/>
    </location>
</feature>
<evidence type="ECO:0008006" key="4">
    <source>
        <dbReference type="Google" id="ProtNLM"/>
    </source>
</evidence>
<sequence>MSAMSPGRKLFCAFVLLAVHAAPGFTAPLGVSTAHTGLNGVTSLAFDSQRNLYATLRSPENSVVKIPAGGGAPFTFATGFSDPLGIVCDSQGNLFVTNYTGDRVDKVTPAGTRTVFATGITSPSPIAIDPQDNLYVGEYFTQLVKKITPAGVVSSYGSSGLGVGSNGMSRRLTALCYEPSGRLLCGTFGPGDGTGPYPIRSLPPGGGASSAVCVSSFQITSILLGPSGVHYFANYQHETLSKSVLPAVPALYAGAFNVPGFVDGSLTVARFGLPHGMALDTDGLIYIADTTNDAIRVLNDPLGGPTPTVQSSWGRLKSLYRR</sequence>
<protein>
    <recommendedName>
        <fullName evidence="4">SMP-30/Gluconolactonase/LRE-like region domain-containing protein</fullName>
    </recommendedName>
</protein>
<feature type="signal peptide" evidence="2">
    <location>
        <begin position="1"/>
        <end position="21"/>
    </location>
</feature>
<gene>
    <name evidence="3" type="ORF">ENR23_00230</name>
</gene>
<reference evidence="3" key="1">
    <citation type="journal article" date="2020" name="mSystems">
        <title>Genome- and Community-Level Interaction Insights into Carbon Utilization and Element Cycling Functions of Hydrothermarchaeota in Hydrothermal Sediment.</title>
        <authorList>
            <person name="Zhou Z."/>
            <person name="Liu Y."/>
            <person name="Xu W."/>
            <person name="Pan J."/>
            <person name="Luo Z.H."/>
            <person name="Li M."/>
        </authorList>
    </citation>
    <scope>NUCLEOTIDE SEQUENCE [LARGE SCALE GENOMIC DNA]</scope>
    <source>
        <strain evidence="3">SpSt-381</strain>
    </source>
</reference>
<dbReference type="PANTHER" id="PTHR13833">
    <property type="match status" value="1"/>
</dbReference>
<evidence type="ECO:0000313" key="3">
    <source>
        <dbReference type="EMBL" id="HGZ41855.1"/>
    </source>
</evidence>
<keyword evidence="2" id="KW-0732">Signal</keyword>
<evidence type="ECO:0000256" key="1">
    <source>
        <dbReference type="ARBA" id="ARBA00022737"/>
    </source>
</evidence>
<dbReference type="PANTHER" id="PTHR13833:SF71">
    <property type="entry name" value="NHL DOMAIN-CONTAINING PROTEIN"/>
    <property type="match status" value="1"/>
</dbReference>
<evidence type="ECO:0000256" key="2">
    <source>
        <dbReference type="SAM" id="SignalP"/>
    </source>
</evidence>
<dbReference type="InterPro" id="IPR011042">
    <property type="entry name" value="6-blade_b-propeller_TolB-like"/>
</dbReference>
<proteinExistence type="predicted"/>
<comment type="caution">
    <text evidence="3">The sequence shown here is derived from an EMBL/GenBank/DDBJ whole genome shotgun (WGS) entry which is preliminary data.</text>
</comment>
<keyword evidence="1" id="KW-0677">Repeat</keyword>
<accession>A0A832MIG0</accession>
<dbReference type="Pfam" id="PF01436">
    <property type="entry name" value="NHL"/>
    <property type="match status" value="1"/>
</dbReference>
<dbReference type="AlphaFoldDB" id="A0A832MIG0"/>
<organism evidence="3">
    <name type="scientific">Eiseniibacteriota bacterium</name>
    <dbReference type="NCBI Taxonomy" id="2212470"/>
    <lineage>
        <taxon>Bacteria</taxon>
        <taxon>Candidatus Eiseniibacteriota</taxon>
    </lineage>
</organism>
<dbReference type="SUPFAM" id="SSF101898">
    <property type="entry name" value="NHL repeat"/>
    <property type="match status" value="1"/>
</dbReference>
<dbReference type="EMBL" id="DSQF01000001">
    <property type="protein sequence ID" value="HGZ41855.1"/>
    <property type="molecule type" value="Genomic_DNA"/>
</dbReference>
<name>A0A832MIG0_UNCEI</name>